<dbReference type="GO" id="GO:0005886">
    <property type="term" value="C:plasma membrane"/>
    <property type="evidence" value="ECO:0007669"/>
    <property type="project" value="UniProtKB-SubCell"/>
</dbReference>
<evidence type="ECO:0000259" key="8">
    <source>
        <dbReference type="Pfam" id="PF06826"/>
    </source>
</evidence>
<reference evidence="9" key="1">
    <citation type="submission" date="2018-06" db="EMBL/GenBank/DDBJ databases">
        <authorList>
            <person name="Zhirakovskaya E."/>
        </authorList>
    </citation>
    <scope>NUCLEOTIDE SEQUENCE</scope>
</reference>
<evidence type="ECO:0000256" key="7">
    <source>
        <dbReference type="SAM" id="Phobius"/>
    </source>
</evidence>
<dbReference type="PANTHER" id="PTHR30445:SF3">
    <property type="entry name" value="TRANSPORT PROTEIN YIDE-RELATED"/>
    <property type="match status" value="1"/>
</dbReference>
<organism evidence="9">
    <name type="scientific">hydrothermal vent metagenome</name>
    <dbReference type="NCBI Taxonomy" id="652676"/>
    <lineage>
        <taxon>unclassified sequences</taxon>
        <taxon>metagenomes</taxon>
        <taxon>ecological metagenomes</taxon>
    </lineage>
</organism>
<keyword evidence="2" id="KW-0813">Transport</keyword>
<dbReference type="InterPro" id="IPR006512">
    <property type="entry name" value="YidE_YbjL"/>
</dbReference>
<evidence type="ECO:0000256" key="4">
    <source>
        <dbReference type="ARBA" id="ARBA00022692"/>
    </source>
</evidence>
<dbReference type="EMBL" id="UOET01000235">
    <property type="protein sequence ID" value="VAW28409.1"/>
    <property type="molecule type" value="Genomic_DNA"/>
</dbReference>
<evidence type="ECO:0000256" key="2">
    <source>
        <dbReference type="ARBA" id="ARBA00022448"/>
    </source>
</evidence>
<gene>
    <name evidence="9" type="ORF">MNBD_BACTEROID07-2107</name>
</gene>
<feature type="transmembrane region" description="Helical" evidence="7">
    <location>
        <begin position="65"/>
        <end position="84"/>
    </location>
</feature>
<dbReference type="PANTHER" id="PTHR30445">
    <property type="entry name" value="K(+)_H(+) ANTIPORTER SUBUNIT KHTT"/>
    <property type="match status" value="1"/>
</dbReference>
<feature type="domain" description="YidE/YbjL duplication" evidence="8">
    <location>
        <begin position="43"/>
        <end position="163"/>
    </location>
</feature>
<name>A0A3B0UUY1_9ZZZZ</name>
<evidence type="ECO:0000256" key="3">
    <source>
        <dbReference type="ARBA" id="ARBA00022475"/>
    </source>
</evidence>
<keyword evidence="6 7" id="KW-0472">Membrane</keyword>
<feature type="transmembrane region" description="Helical" evidence="7">
    <location>
        <begin position="123"/>
        <end position="145"/>
    </location>
</feature>
<protein>
    <recommendedName>
        <fullName evidence="8">YidE/YbjL duplication domain-containing protein</fullName>
    </recommendedName>
</protein>
<comment type="subcellular location">
    <subcellularLocation>
        <location evidence="1">Cell membrane</location>
        <topology evidence="1">Multi-pass membrane protein</topology>
    </subcellularLocation>
</comment>
<feature type="transmembrane region" description="Helical" evidence="7">
    <location>
        <begin position="31"/>
        <end position="53"/>
    </location>
</feature>
<feature type="transmembrane region" description="Helical" evidence="7">
    <location>
        <begin position="96"/>
        <end position="116"/>
    </location>
</feature>
<evidence type="ECO:0000256" key="5">
    <source>
        <dbReference type="ARBA" id="ARBA00022989"/>
    </source>
</evidence>
<accession>A0A3B0UUY1</accession>
<evidence type="ECO:0000256" key="6">
    <source>
        <dbReference type="ARBA" id="ARBA00023136"/>
    </source>
</evidence>
<sequence>MLNFSQKMIILPESSYLCAFKNCNNKGGMEYLTALITKGYLILFLVIGLGIMVGKINFRGVKFDLSAVIFVALFFGYLYNLYHIRFVLPPIIQDVGLVLFIYTIGMQAGPSFFSAFKEQGIKLMTLAAIIVITGAIIAVLISYIAGVDMPLMTGLFTGALTST</sequence>
<keyword evidence="4 7" id="KW-0812">Transmembrane</keyword>
<keyword evidence="3" id="KW-1003">Cell membrane</keyword>
<evidence type="ECO:0000256" key="1">
    <source>
        <dbReference type="ARBA" id="ARBA00004651"/>
    </source>
</evidence>
<proteinExistence type="predicted"/>
<dbReference type="InterPro" id="IPR050144">
    <property type="entry name" value="AAE_transporter"/>
</dbReference>
<dbReference type="AlphaFoldDB" id="A0A3B0UUY1"/>
<feature type="non-terminal residue" evidence="9">
    <location>
        <position position="163"/>
    </location>
</feature>
<evidence type="ECO:0000313" key="9">
    <source>
        <dbReference type="EMBL" id="VAW28409.1"/>
    </source>
</evidence>
<keyword evidence="5 7" id="KW-1133">Transmembrane helix</keyword>
<dbReference type="Pfam" id="PF06826">
    <property type="entry name" value="Asp-Al_Ex"/>
    <property type="match status" value="1"/>
</dbReference>